<dbReference type="InterPro" id="IPR051919">
    <property type="entry name" value="W-dependent_AOR"/>
</dbReference>
<evidence type="ECO:0000256" key="7">
    <source>
        <dbReference type="ARBA" id="ARBA00023014"/>
    </source>
</evidence>
<gene>
    <name evidence="10" type="ORF">DFE_0042</name>
</gene>
<dbReference type="Gene3D" id="1.10.569.10">
    <property type="entry name" value="Aldehyde Ferredoxin Oxidoreductase Protein, subunit A, domain 2"/>
    <property type="match status" value="1"/>
</dbReference>
<reference evidence="10 11" key="1">
    <citation type="journal article" date="2018" name="Sci. Adv.">
        <title>Multi-heme cytochromes provide a pathway for survival in energy-limited environments.</title>
        <authorList>
            <person name="Deng X."/>
            <person name="Dohmae N."/>
            <person name="Nealson K.H."/>
            <person name="Hashimoto K."/>
            <person name="Okamoto A."/>
        </authorList>
    </citation>
    <scope>NUCLEOTIDE SEQUENCE [LARGE SCALE GENOMIC DNA]</scope>
    <source>
        <strain evidence="10 11">IS5</strain>
    </source>
</reference>
<dbReference type="GO" id="GO:0046872">
    <property type="term" value="F:metal ion binding"/>
    <property type="evidence" value="ECO:0007669"/>
    <property type="project" value="UniProtKB-KW"/>
</dbReference>
<name>A0A2Z6AU69_9BACT</name>
<dbReference type="EMBL" id="AP017378">
    <property type="protein sequence ID" value="BBD06768.1"/>
    <property type="molecule type" value="Genomic_DNA"/>
</dbReference>
<dbReference type="InterPro" id="IPR013983">
    <property type="entry name" value="Ald_Fedxn_OxRdtase_N"/>
</dbReference>
<accession>A0A2Z6AU69</accession>
<dbReference type="InterPro" id="IPR013984">
    <property type="entry name" value="Ald_Fedxn_OxRdtase_dom2"/>
</dbReference>
<evidence type="ECO:0000256" key="6">
    <source>
        <dbReference type="ARBA" id="ARBA00023004"/>
    </source>
</evidence>
<dbReference type="Gene3D" id="1.10.599.10">
    <property type="entry name" value="Aldehyde Ferredoxin Oxidoreductase Protein, subunit A, domain 3"/>
    <property type="match status" value="1"/>
</dbReference>
<proteinExistence type="inferred from homology"/>
<evidence type="ECO:0000313" key="10">
    <source>
        <dbReference type="EMBL" id="BBD06768.1"/>
    </source>
</evidence>
<dbReference type="GO" id="GO:0051539">
    <property type="term" value="F:4 iron, 4 sulfur cluster binding"/>
    <property type="evidence" value="ECO:0007669"/>
    <property type="project" value="UniProtKB-KW"/>
</dbReference>
<dbReference type="SMART" id="SM00790">
    <property type="entry name" value="AFOR_N"/>
    <property type="match status" value="1"/>
</dbReference>
<keyword evidence="5" id="KW-0560">Oxidoreductase</keyword>
<keyword evidence="3" id="KW-0004">4Fe-4S</keyword>
<dbReference type="InterPro" id="IPR013985">
    <property type="entry name" value="Ald_Fedxn_OxRdtase_dom3"/>
</dbReference>
<protein>
    <submittedName>
        <fullName evidence="10">Aldehyde ferredoxin oxidoreductase</fullName>
    </submittedName>
</protein>
<dbReference type="KEGG" id="dfl:DFE_0042"/>
<dbReference type="AlphaFoldDB" id="A0A2Z6AU69"/>
<dbReference type="InterPro" id="IPR036021">
    <property type="entry name" value="Tungsten_al_ferr_oxy-like_C"/>
</dbReference>
<dbReference type="RefSeq" id="WP_126375581.1">
    <property type="nucleotide sequence ID" value="NZ_AP017378.1"/>
</dbReference>
<dbReference type="PANTHER" id="PTHR30038:SF8">
    <property type="entry name" value="ALDEHYDE FERREDOXIN OXIDOREDUCTASE"/>
    <property type="match status" value="1"/>
</dbReference>
<sequence length="574" mass="61179">MQPAAPFRILIVSLNTGGTQVVNHGGSADCLGGSGLAASLYERYGHPEEPALSPCQPLIFAIGPLTGLFPMMSKVVCGFVSPHTGQYAESHAGGRLPWALKLAGIDALVITGRAPGMSWLGVDRAGAEVREGAELAGQEPAVVHARVRAMLTARPGRTSVACIGPAAENGCTFGCITVDRHRHFGRLGAGTVLASKNLKAFAVVGDDRRLGGFGSGYKTLRRTMHDLAAKSPSMEKYRGVGTAQIISSLNALGSLPWRNLRATSREGIEALSGERMPEAVPVRRAACTGCPVGCIRLAVMPGGGGDVGFDFEHMACCGSMLALSDPHEVLSLLTEVERQGMDVMSAGGCLAWACEASEKGIIGVAETGMELRFGDAQSLVRGLRLLGRGETPFWKELAQGVKSAARVYGGKDFACVLGQEMAGYASGPTFFAAQAMNFRHSHLDNACYSYDLECGGPPEDAVRFLLRDEHRRVMVNCMVGCLFGRHIYSTDVLAECLDSVGHWEAASHLDELAEDARRRRWRLKFATGFNPDAVRLPKRFSEVVTPNGAVTVQALEAVRSQYAKALEQMLGAED</sequence>
<evidence type="ECO:0000256" key="1">
    <source>
        <dbReference type="ARBA" id="ARBA00001966"/>
    </source>
</evidence>
<evidence type="ECO:0000256" key="2">
    <source>
        <dbReference type="ARBA" id="ARBA00011032"/>
    </source>
</evidence>
<dbReference type="PANTHER" id="PTHR30038">
    <property type="entry name" value="ALDEHYDE FERREDOXIN OXIDOREDUCTASE"/>
    <property type="match status" value="1"/>
</dbReference>
<keyword evidence="4" id="KW-0479">Metal-binding</keyword>
<comment type="cofactor">
    <cofactor evidence="1">
        <name>[4Fe-4S] cluster</name>
        <dbReference type="ChEBI" id="CHEBI:49883"/>
    </cofactor>
</comment>
<organism evidence="10 11">
    <name type="scientific">Desulfovibrio ferrophilus</name>
    <dbReference type="NCBI Taxonomy" id="241368"/>
    <lineage>
        <taxon>Bacteria</taxon>
        <taxon>Pseudomonadati</taxon>
        <taxon>Thermodesulfobacteriota</taxon>
        <taxon>Desulfovibrionia</taxon>
        <taxon>Desulfovibrionales</taxon>
        <taxon>Desulfovibrionaceae</taxon>
        <taxon>Desulfovibrio</taxon>
    </lineage>
</organism>
<dbReference type="InterPro" id="IPR001203">
    <property type="entry name" value="OxRdtase_Ald_Fedxn_C"/>
</dbReference>
<comment type="similarity">
    <text evidence="2">Belongs to the AOR/FOR family.</text>
</comment>
<keyword evidence="6" id="KW-0408">Iron</keyword>
<keyword evidence="11" id="KW-1185">Reference proteome</keyword>
<dbReference type="GO" id="GO:0009055">
    <property type="term" value="F:electron transfer activity"/>
    <property type="evidence" value="ECO:0007669"/>
    <property type="project" value="InterPro"/>
</dbReference>
<dbReference type="Pfam" id="PF02730">
    <property type="entry name" value="AFOR_N"/>
    <property type="match status" value="1"/>
</dbReference>
<feature type="domain" description="Aldehyde ferredoxin oxidoreductase N-terminal" evidence="9">
    <location>
        <begin position="7"/>
        <end position="207"/>
    </location>
</feature>
<evidence type="ECO:0000256" key="4">
    <source>
        <dbReference type="ARBA" id="ARBA00022723"/>
    </source>
</evidence>
<dbReference type="SUPFAM" id="SSF48310">
    <property type="entry name" value="Aldehyde ferredoxin oxidoreductase, C-terminal domains"/>
    <property type="match status" value="1"/>
</dbReference>
<dbReference type="Proteomes" id="UP000269883">
    <property type="component" value="Chromosome"/>
</dbReference>
<evidence type="ECO:0000256" key="3">
    <source>
        <dbReference type="ARBA" id="ARBA00022485"/>
    </source>
</evidence>
<dbReference type="InterPro" id="IPR036503">
    <property type="entry name" value="Ald_Fedxn_OxRdtase_N_sf"/>
</dbReference>
<comment type="cofactor">
    <cofactor evidence="8">
        <name>tungstopterin</name>
        <dbReference type="ChEBI" id="CHEBI:30402"/>
    </cofactor>
</comment>
<dbReference type="Gene3D" id="3.60.9.10">
    <property type="entry name" value="Aldehyde ferredoxin oxidoreductase, N-terminal domain"/>
    <property type="match status" value="1"/>
</dbReference>
<keyword evidence="7" id="KW-0411">Iron-sulfur</keyword>
<dbReference type="SUPFAM" id="SSF56228">
    <property type="entry name" value="Aldehyde ferredoxin oxidoreductase, N-terminal domain"/>
    <property type="match status" value="1"/>
</dbReference>
<evidence type="ECO:0000256" key="5">
    <source>
        <dbReference type="ARBA" id="ARBA00023002"/>
    </source>
</evidence>
<evidence type="ECO:0000256" key="8">
    <source>
        <dbReference type="ARBA" id="ARBA00049934"/>
    </source>
</evidence>
<dbReference type="Pfam" id="PF01314">
    <property type="entry name" value="AFOR_C"/>
    <property type="match status" value="1"/>
</dbReference>
<evidence type="ECO:0000313" key="11">
    <source>
        <dbReference type="Proteomes" id="UP000269883"/>
    </source>
</evidence>
<dbReference type="OrthoDB" id="9763894at2"/>
<evidence type="ECO:0000259" key="9">
    <source>
        <dbReference type="SMART" id="SM00790"/>
    </source>
</evidence>
<dbReference type="GO" id="GO:0016625">
    <property type="term" value="F:oxidoreductase activity, acting on the aldehyde or oxo group of donors, iron-sulfur protein as acceptor"/>
    <property type="evidence" value="ECO:0007669"/>
    <property type="project" value="InterPro"/>
</dbReference>